<dbReference type="EMBL" id="PFXF01000019">
    <property type="protein sequence ID" value="PJA32839.1"/>
    <property type="molecule type" value="Genomic_DNA"/>
</dbReference>
<reference evidence="2" key="1">
    <citation type="submission" date="2017-09" db="EMBL/GenBank/DDBJ databases">
        <title>Depth-based differentiation of microbial function through sediment-hosted aquifers and enrichment of novel symbionts in the deep terrestrial subsurface.</title>
        <authorList>
            <person name="Probst A.J."/>
            <person name="Ladd B."/>
            <person name="Jarett J.K."/>
            <person name="Geller-Mcgrath D.E."/>
            <person name="Sieber C.M.K."/>
            <person name="Emerson J.B."/>
            <person name="Anantharaman K."/>
            <person name="Thomas B.C."/>
            <person name="Malmstrom R."/>
            <person name="Stieglmeier M."/>
            <person name="Klingl A."/>
            <person name="Woyke T."/>
            <person name="Ryan C.M."/>
            <person name="Banfield J.F."/>
        </authorList>
    </citation>
    <scope>NUCLEOTIDE SEQUENCE [LARGE SCALE GENOMIC DNA]</scope>
</reference>
<dbReference type="AlphaFoldDB" id="A0A2M7WS58"/>
<gene>
    <name evidence="1" type="ORF">CO185_01490</name>
</gene>
<evidence type="ECO:0000313" key="2">
    <source>
        <dbReference type="Proteomes" id="UP000230758"/>
    </source>
</evidence>
<comment type="caution">
    <text evidence="1">The sequence shown here is derived from an EMBL/GenBank/DDBJ whole genome shotgun (WGS) entry which is preliminary data.</text>
</comment>
<proteinExistence type="predicted"/>
<evidence type="ECO:0008006" key="3">
    <source>
        <dbReference type="Google" id="ProtNLM"/>
    </source>
</evidence>
<sequence>MRELQRKQKMRQRLYSLPSLIGLFIIAVLLAKGAVGVINKERESVLRSRELEEKATTLVQREEELKEGIARLETEEGIQEEIKERFSVIQEGEFVAVIVDDRRVTSSEDDSGKAWYKKLWSAIMGGK</sequence>
<name>A0A2M7WS58_9BACT</name>
<dbReference type="Proteomes" id="UP000230758">
    <property type="component" value="Unassembled WGS sequence"/>
</dbReference>
<evidence type="ECO:0000313" key="1">
    <source>
        <dbReference type="EMBL" id="PJA32839.1"/>
    </source>
</evidence>
<organism evidence="1 2">
    <name type="scientific">Candidatus Zambryskibacteria bacterium CG_4_9_14_3_um_filter_42_15</name>
    <dbReference type="NCBI Taxonomy" id="1975112"/>
    <lineage>
        <taxon>Bacteria</taxon>
        <taxon>Candidatus Zambryskiibacteriota</taxon>
    </lineage>
</organism>
<accession>A0A2M7WS58</accession>
<protein>
    <recommendedName>
        <fullName evidence="3">Septum formation initiator</fullName>
    </recommendedName>
</protein>